<accession>A0A0X1T1R3</accession>
<dbReference type="Pfam" id="PF03496">
    <property type="entry name" value="ADPrib_exo_Tox"/>
    <property type="match status" value="1"/>
</dbReference>
<dbReference type="AlphaFoldDB" id="A0A0X1T1R3"/>
<gene>
    <name evidence="2" type="ORF">AWM79_12240</name>
</gene>
<dbReference type="Proteomes" id="UP000063229">
    <property type="component" value="Chromosome"/>
</dbReference>
<keyword evidence="3" id="KW-1185">Reference proteome</keyword>
<reference evidence="2 3" key="1">
    <citation type="submission" date="2016-01" db="EMBL/GenBank/DDBJ databases">
        <authorList>
            <person name="McClelland M."/>
            <person name="Jain A."/>
            <person name="Saraogi P."/>
            <person name="Mendelson R."/>
            <person name="Westerman R."/>
            <person name="SanMiguel P."/>
            <person name="Csonka L."/>
        </authorList>
    </citation>
    <scope>NUCLEOTIDE SEQUENCE [LARGE SCALE GENOMIC DNA]</scope>
    <source>
        <strain evidence="2 3">NCPPB 2472</strain>
    </source>
</reference>
<dbReference type="KEGG" id="pagb:AWM79_12240"/>
<evidence type="ECO:0000313" key="2">
    <source>
        <dbReference type="EMBL" id="AMB86026.1"/>
    </source>
</evidence>
<proteinExistence type="predicted"/>
<organism evidence="2 3">
    <name type="scientific">Pseudomonas agarici</name>
    <dbReference type="NCBI Taxonomy" id="46677"/>
    <lineage>
        <taxon>Bacteria</taxon>
        <taxon>Pseudomonadati</taxon>
        <taxon>Pseudomonadota</taxon>
        <taxon>Gammaproteobacteria</taxon>
        <taxon>Pseudomonadales</taxon>
        <taxon>Pseudomonadaceae</taxon>
        <taxon>Pseudomonas</taxon>
    </lineage>
</organism>
<dbReference type="PROSITE" id="PS51996">
    <property type="entry name" value="TR_MART"/>
    <property type="match status" value="1"/>
</dbReference>
<evidence type="ECO:0000313" key="3">
    <source>
        <dbReference type="Proteomes" id="UP000063229"/>
    </source>
</evidence>
<name>A0A0X1T1R3_PSEAA</name>
<dbReference type="EMBL" id="CP014135">
    <property type="protein sequence ID" value="AMB86026.1"/>
    <property type="molecule type" value="Genomic_DNA"/>
</dbReference>
<dbReference type="GO" id="GO:0005576">
    <property type="term" value="C:extracellular region"/>
    <property type="evidence" value="ECO:0007669"/>
    <property type="project" value="InterPro"/>
</dbReference>
<feature type="domain" description="ADP ribosyltransferase" evidence="1">
    <location>
        <begin position="48"/>
        <end position="123"/>
    </location>
</feature>
<dbReference type="SUPFAM" id="SSF56399">
    <property type="entry name" value="ADP-ribosylation"/>
    <property type="match status" value="1"/>
</dbReference>
<dbReference type="InterPro" id="IPR003540">
    <property type="entry name" value="ADP-ribosyltransferase"/>
</dbReference>
<protein>
    <recommendedName>
        <fullName evidence="1">ADP ribosyltransferase domain-containing protein</fullName>
    </recommendedName>
</protein>
<evidence type="ECO:0000259" key="1">
    <source>
        <dbReference type="Pfam" id="PF03496"/>
    </source>
</evidence>
<sequence>MKRISPHVKMLTSALNRIIDVAPYKGTAYRGIRGSAEQIEHLYGLYKSNSFYVEPAFMSTTKNKESAQVFEKNTPNNIAFEIIINKGADIKAATQAPSEEEVMLIAGSRFKIDSAMKIENDKHLFKLIQI</sequence>
<dbReference type="Gene3D" id="3.90.176.10">
    <property type="entry name" value="Toxin ADP-ribosyltransferase, Chain A, domain 1"/>
    <property type="match status" value="1"/>
</dbReference>